<evidence type="ECO:0000313" key="2">
    <source>
        <dbReference type="Proteomes" id="UP000541444"/>
    </source>
</evidence>
<organism evidence="1 2">
    <name type="scientific">Kingdonia uniflora</name>
    <dbReference type="NCBI Taxonomy" id="39325"/>
    <lineage>
        <taxon>Eukaryota</taxon>
        <taxon>Viridiplantae</taxon>
        <taxon>Streptophyta</taxon>
        <taxon>Embryophyta</taxon>
        <taxon>Tracheophyta</taxon>
        <taxon>Spermatophyta</taxon>
        <taxon>Magnoliopsida</taxon>
        <taxon>Ranunculales</taxon>
        <taxon>Circaeasteraceae</taxon>
        <taxon>Kingdonia</taxon>
    </lineage>
</organism>
<proteinExistence type="predicted"/>
<sequence>MLPILNLHGLPLCVVPITNPFLFSQRVADLDLKREAIKRKRMFEARETDLLQTETWVLGSSLVKRSKQDQR</sequence>
<reference evidence="1 2" key="1">
    <citation type="journal article" date="2020" name="IScience">
        <title>Genome Sequencing of the Endangered Kingdonia uniflora (Circaeasteraceae, Ranunculales) Reveals Potential Mechanisms of Evolutionary Specialization.</title>
        <authorList>
            <person name="Sun Y."/>
            <person name="Deng T."/>
            <person name="Zhang A."/>
            <person name="Moore M.J."/>
            <person name="Landis J.B."/>
            <person name="Lin N."/>
            <person name="Zhang H."/>
            <person name="Zhang X."/>
            <person name="Huang J."/>
            <person name="Zhang X."/>
            <person name="Sun H."/>
            <person name="Wang H."/>
        </authorList>
    </citation>
    <scope>NUCLEOTIDE SEQUENCE [LARGE SCALE GENOMIC DNA]</scope>
    <source>
        <strain evidence="1">TB1705</strain>
        <tissue evidence="1">Leaf</tissue>
    </source>
</reference>
<protein>
    <submittedName>
        <fullName evidence="1">Uncharacterized protein</fullName>
    </submittedName>
</protein>
<name>A0A7J7M6S8_9MAGN</name>
<evidence type="ECO:0000313" key="1">
    <source>
        <dbReference type="EMBL" id="KAF6150468.1"/>
    </source>
</evidence>
<keyword evidence="2" id="KW-1185">Reference proteome</keyword>
<gene>
    <name evidence="1" type="ORF">GIB67_030269</name>
</gene>
<dbReference type="AlphaFoldDB" id="A0A7J7M6S8"/>
<accession>A0A7J7M6S8</accession>
<dbReference type="Proteomes" id="UP000541444">
    <property type="component" value="Unassembled WGS sequence"/>
</dbReference>
<dbReference type="OrthoDB" id="1886726at2759"/>
<comment type="caution">
    <text evidence="1">The sequence shown here is derived from an EMBL/GenBank/DDBJ whole genome shotgun (WGS) entry which is preliminary data.</text>
</comment>
<dbReference type="EMBL" id="JACGCM010001734">
    <property type="protein sequence ID" value="KAF6150468.1"/>
    <property type="molecule type" value="Genomic_DNA"/>
</dbReference>